<keyword evidence="6" id="KW-0624">Polysaccharide degradation</keyword>
<dbReference type="SUPFAM" id="SSF48113">
    <property type="entry name" value="Heme-dependent peroxidases"/>
    <property type="match status" value="1"/>
</dbReference>
<evidence type="ECO:0000259" key="8">
    <source>
        <dbReference type="PROSITE" id="PS50853"/>
    </source>
</evidence>
<keyword evidence="10" id="KW-1185">Reference proteome</keyword>
<dbReference type="InterPro" id="IPR019791">
    <property type="entry name" value="Haem_peroxidase_animal"/>
</dbReference>
<dbReference type="SMART" id="SM00060">
    <property type="entry name" value="FN3"/>
    <property type="match status" value="1"/>
</dbReference>
<dbReference type="PROSITE" id="PS50853">
    <property type="entry name" value="FN3"/>
    <property type="match status" value="1"/>
</dbReference>
<dbReference type="CDD" id="cd00063">
    <property type="entry name" value="FN3"/>
    <property type="match status" value="1"/>
</dbReference>
<dbReference type="InterPro" id="IPR013783">
    <property type="entry name" value="Ig-like_fold"/>
</dbReference>
<dbReference type="PROSITE" id="PS50292">
    <property type="entry name" value="PEROXIDASE_3"/>
    <property type="match status" value="1"/>
</dbReference>
<accession>A0ABN2PFV6</accession>
<organism evidence="9 10">
    <name type="scientific">Nocardioides lentus</name>
    <dbReference type="NCBI Taxonomy" id="338077"/>
    <lineage>
        <taxon>Bacteria</taxon>
        <taxon>Bacillati</taxon>
        <taxon>Actinomycetota</taxon>
        <taxon>Actinomycetes</taxon>
        <taxon>Propionibacteriales</taxon>
        <taxon>Nocardioidaceae</taxon>
        <taxon>Nocardioides</taxon>
    </lineage>
</organism>
<dbReference type="InterPro" id="IPR011049">
    <property type="entry name" value="Serralysin-like_metalloprot_C"/>
</dbReference>
<dbReference type="Pfam" id="PF03098">
    <property type="entry name" value="An_peroxidase"/>
    <property type="match status" value="2"/>
</dbReference>
<dbReference type="SUPFAM" id="SSF51120">
    <property type="entry name" value="beta-Roll"/>
    <property type="match status" value="1"/>
</dbReference>
<dbReference type="Pfam" id="PF00041">
    <property type="entry name" value="fn3"/>
    <property type="match status" value="1"/>
</dbReference>
<evidence type="ECO:0000256" key="5">
    <source>
        <dbReference type="ARBA" id="ARBA00023295"/>
    </source>
</evidence>
<dbReference type="PANTHER" id="PTHR11475">
    <property type="entry name" value="OXIDASE/PEROXIDASE"/>
    <property type="match status" value="1"/>
</dbReference>
<dbReference type="Gene3D" id="2.60.40.1220">
    <property type="match status" value="2"/>
</dbReference>
<evidence type="ECO:0000256" key="6">
    <source>
        <dbReference type="ARBA" id="ARBA00023326"/>
    </source>
</evidence>
<keyword evidence="4" id="KW-0325">Glycoprotein</keyword>
<evidence type="ECO:0000313" key="10">
    <source>
        <dbReference type="Proteomes" id="UP001501612"/>
    </source>
</evidence>
<keyword evidence="2" id="KW-0964">Secreted</keyword>
<dbReference type="EMBL" id="BAAAMY010000004">
    <property type="protein sequence ID" value="GAA1918276.1"/>
    <property type="molecule type" value="Genomic_DNA"/>
</dbReference>
<name>A0ABN2PFV6_9ACTN</name>
<evidence type="ECO:0000256" key="3">
    <source>
        <dbReference type="ARBA" id="ARBA00022729"/>
    </source>
</evidence>
<protein>
    <recommendedName>
        <fullName evidence="8">Fibronectin type-III domain-containing protein</fullName>
    </recommendedName>
</protein>
<dbReference type="PANTHER" id="PTHR11475:SF4">
    <property type="entry name" value="CHORION PEROXIDASE"/>
    <property type="match status" value="1"/>
</dbReference>
<reference evidence="9 10" key="1">
    <citation type="journal article" date="2019" name="Int. J. Syst. Evol. Microbiol.">
        <title>The Global Catalogue of Microorganisms (GCM) 10K type strain sequencing project: providing services to taxonomists for standard genome sequencing and annotation.</title>
        <authorList>
            <consortium name="The Broad Institute Genomics Platform"/>
            <consortium name="The Broad Institute Genome Sequencing Center for Infectious Disease"/>
            <person name="Wu L."/>
            <person name="Ma J."/>
        </authorList>
    </citation>
    <scope>NUCLEOTIDE SEQUENCE [LARGE SCALE GENOMIC DNA]</scope>
    <source>
        <strain evidence="9 10">JCM 14046</strain>
    </source>
</reference>
<keyword evidence="6" id="KW-0119">Carbohydrate metabolism</keyword>
<dbReference type="InterPro" id="IPR036116">
    <property type="entry name" value="FN3_sf"/>
</dbReference>
<sequence length="1700" mass="174050">MGAGFTVTAGDLAFILKQIKIAERHAATRTAADPCGTLVGPAANQVPDRLTSYGLRTVDGTCNNLFPGREGVAAAGRTFPRLSRPRFADAEAAPPGFPAQASSSYAQKSGEVYDSQPRLASNLIVDQTSTNPAAVAAAAFPVRTQGNPGLHPCTTDPDPLASPPVEGVPAGCVPSHQTLFIPNVTTDVGLSPPYNSLFTFFGQFFDHGVDQTVKGGGTVFVPLRADDPLRTLGPDGRPGTGDEVPASRAFMVLTRAANQPGPDGALGTADDVQEATNTNSPWIDQSQTYTSHPAHQAFLREYELVAGRPAATGRLLGGLEAGATYPGSPDGRSGLATWASTKRQAAEVLGLRLSDADALDVPMIATDPYGNVVPGPARGLPQYVMGDGSLVEGDLANPVPVPAGVRHFHVPFLTDIAHHADPSPRDTDRNPATPPVAPTPDADDVPATDPAAQPAGTYDDEMLDAHFVAGDGRANENIALSAVHQIFHSEHDRLVADIEATLATPGNEALDSAYRAVDTTASDPTRRTFTYGERLFQAARFVNEMEYQHIVFEDFGRKVQPAIRPFRVYSPDLDPAVQAEFAHAVYRFGHSMLDDTVARTNADGSDNSLSLVDAFLDPVAYQDGGSAGPQSPEAAAGSLLMGASDQVGNELDEFVTEALRNNLLGLPLDLAALNITRARETGVPSLNAFRRQLHAETNDGQLAPYTSWSDFGQHLKHPESLINFVAAYGRHPSITGATTVAAKREAAKAIVDPTSGTPTDPAQIPADAAEFMFGTGPWADAGGLTTTGLEDVDLWVGGLAEATNVFGGLLGSTFDHVFTTQMESLQDGDRFYYLARTPGMNLRTQLESNSFAELVMRNTVGTDSLKADAFATADCRFDLQALAGTPAGFAASGATVADDPASECDEQALLLRRPDGTLQYRATNTVDPPGINGQSVYQGSTGPDRVHGGNDNDTFWGGESRDVIEGGGGDDVALGGLGNDTVTDTGGADVLKGGPGNDAVDGGIDNDILMGGDGSDLTNGGAGDNEAFSGPGNDFAIGGQGADAVLGDGGDDWIQGGSGQDLLIGDHAAPFFDDPAEDAPGNDVFVGQVGENDYDAEGGDDVMTQHAAIDRQAGAGGFDWAIHQYDTVGADDDMAINNFVDGAPVQVVVNRDRWQEVEGVSGSAFDDVIRGTDDVPKEVAGGGFAGCNALDARGVGRIAGLGALLPPLTGDLAPVVAASASGSCPLTGPIWGDGEVLLGGPGSDTLEGRGADDVLDGDRMLRVRISVRTDPADPATEIGSTDLLEKPATTGTFGPGTAGETLQKAVFDGDVDPGHLVVVREVVAAPPTDASALDTAVFTGPRASYTVSVAAGVVTVTDTTGADGTDTLRGVERLRFSDQTLDVATPPSAPVVGTAVAGPLSATVAFRAGTATAGSPVTEFRVQVLQGGTVVRTVAGVPANATSAQVTGLTAGTSYTFRVVAVNLAGTSAPSAASNAVVPTGAAPVVTATSPAAGATGVQLGANATATFDVPVLGADAANVTLRATASGASVAAAVTYNATTRVVTLDPTTNLAPSTSYTLTLSGAGAAGIRSTTGTPLVTRTVAFTTQAAPDVTAPTVSASTPGTNALLVSRTANQVVTFSEAVLGASGTTVVLRDSAGAVVPSVVTTNAAGTQVTVNPNGSLRALASYRLTLTGGPAAIRDRAGNPLVTRTIAFSTGLL</sequence>
<dbReference type="CDD" id="cd09821">
    <property type="entry name" value="An_peroxidase_bacterial_2"/>
    <property type="match status" value="1"/>
</dbReference>
<feature type="region of interest" description="Disordered" evidence="7">
    <location>
        <begin position="920"/>
        <end position="975"/>
    </location>
</feature>
<dbReference type="InterPro" id="IPR010255">
    <property type="entry name" value="Haem_peroxidase_sf"/>
</dbReference>
<dbReference type="Pfam" id="PF13205">
    <property type="entry name" value="Big_5"/>
    <property type="match status" value="2"/>
</dbReference>
<evidence type="ECO:0000256" key="1">
    <source>
        <dbReference type="ARBA" id="ARBA00004613"/>
    </source>
</evidence>
<feature type="domain" description="Fibronectin type-III" evidence="8">
    <location>
        <begin position="1386"/>
        <end position="1481"/>
    </location>
</feature>
<dbReference type="InterPro" id="IPR037120">
    <property type="entry name" value="Haem_peroxidase_sf_animal"/>
</dbReference>
<feature type="compositionally biased region" description="Basic and acidic residues" evidence="7">
    <location>
        <begin position="417"/>
        <end position="429"/>
    </location>
</feature>
<feature type="compositionally biased region" description="Polar residues" evidence="7">
    <location>
        <begin position="920"/>
        <end position="941"/>
    </location>
</feature>
<keyword evidence="5" id="KW-0326">Glycosidase</keyword>
<dbReference type="Gene3D" id="2.150.10.10">
    <property type="entry name" value="Serralysin-like metalloprotease, C-terminal"/>
    <property type="match status" value="2"/>
</dbReference>
<proteinExistence type="predicted"/>
<gene>
    <name evidence="9" type="ORF">GCM10009737_19660</name>
</gene>
<dbReference type="Pfam" id="PF00353">
    <property type="entry name" value="HemolysinCabind"/>
    <property type="match status" value="4"/>
</dbReference>
<dbReference type="InterPro" id="IPR032812">
    <property type="entry name" value="SbsA_Ig"/>
</dbReference>
<comment type="caution">
    <text evidence="9">The sequence shown here is derived from an EMBL/GenBank/DDBJ whole genome shotgun (WGS) entry which is preliminary data.</text>
</comment>
<dbReference type="InterPro" id="IPR014755">
    <property type="entry name" value="Cu-Rt/internalin_Ig-like"/>
</dbReference>
<feature type="region of interest" description="Disordered" evidence="7">
    <location>
        <begin position="417"/>
        <end position="457"/>
    </location>
</feature>
<dbReference type="SUPFAM" id="SSF49265">
    <property type="entry name" value="Fibronectin type III"/>
    <property type="match status" value="1"/>
</dbReference>
<evidence type="ECO:0000256" key="2">
    <source>
        <dbReference type="ARBA" id="ARBA00022525"/>
    </source>
</evidence>
<dbReference type="PRINTS" id="PR00313">
    <property type="entry name" value="CABNDNGRPT"/>
</dbReference>
<feature type="region of interest" description="Disordered" evidence="7">
    <location>
        <begin position="89"/>
        <end position="110"/>
    </location>
</feature>
<evidence type="ECO:0000313" key="9">
    <source>
        <dbReference type="EMBL" id="GAA1918276.1"/>
    </source>
</evidence>
<keyword evidence="5" id="KW-0378">Hydrolase</keyword>
<dbReference type="Gene3D" id="2.60.40.10">
    <property type="entry name" value="Immunoglobulins"/>
    <property type="match status" value="1"/>
</dbReference>
<comment type="subcellular location">
    <subcellularLocation>
        <location evidence="1">Secreted</location>
    </subcellularLocation>
</comment>
<evidence type="ECO:0000256" key="4">
    <source>
        <dbReference type="ARBA" id="ARBA00023180"/>
    </source>
</evidence>
<keyword evidence="3" id="KW-0732">Signal</keyword>
<evidence type="ECO:0000256" key="7">
    <source>
        <dbReference type="SAM" id="MobiDB-lite"/>
    </source>
</evidence>
<feature type="compositionally biased region" description="Gly residues" evidence="7">
    <location>
        <begin position="965"/>
        <end position="975"/>
    </location>
</feature>
<dbReference type="InterPro" id="IPR001343">
    <property type="entry name" value="Hemolysn_Ca-bd"/>
</dbReference>
<dbReference type="Proteomes" id="UP001501612">
    <property type="component" value="Unassembled WGS sequence"/>
</dbReference>
<dbReference type="Gene3D" id="1.10.640.10">
    <property type="entry name" value="Haem peroxidase domain superfamily, animal type"/>
    <property type="match status" value="1"/>
</dbReference>
<dbReference type="InterPro" id="IPR003961">
    <property type="entry name" value="FN3_dom"/>
</dbReference>